<keyword evidence="2" id="KW-1185">Reference proteome</keyword>
<dbReference type="KEGG" id="rli:RLO149_c008140"/>
<protein>
    <submittedName>
        <fullName evidence="1">Propionate CoA-transferase Pct</fullName>
        <ecNumber evidence="1">2.8.3.1</ecNumber>
    </submittedName>
</protein>
<dbReference type="Pfam" id="PF01144">
    <property type="entry name" value="CoA_trans"/>
    <property type="match status" value="1"/>
</dbReference>
<evidence type="ECO:0000313" key="1">
    <source>
        <dbReference type="EMBL" id="AEI92841.1"/>
    </source>
</evidence>
<dbReference type="eggNOG" id="COG4670">
    <property type="taxonomic scope" value="Bacteria"/>
</dbReference>
<dbReference type="InterPro" id="IPR037171">
    <property type="entry name" value="NagB/RpiA_transferase-like"/>
</dbReference>
<accession>F7ZLI1</accession>
<keyword evidence="1" id="KW-0808">Transferase</keyword>
<dbReference type="PANTHER" id="PTHR43293">
    <property type="entry name" value="ACETATE COA-TRANSFERASE YDIF"/>
    <property type="match status" value="1"/>
</dbReference>
<dbReference type="STRING" id="391595.RLO149_c008140"/>
<name>F7ZLI1_ROSLO</name>
<proteinExistence type="predicted"/>
<gene>
    <name evidence="1" type="primary">pct</name>
    <name evidence="1" type="ordered locus">RLO149_c008140</name>
</gene>
<dbReference type="Gene3D" id="3.40.1080.10">
    <property type="entry name" value="Glutaconate Coenzyme A-transferase"/>
    <property type="match status" value="2"/>
</dbReference>
<dbReference type="EMBL" id="CP002623">
    <property type="protein sequence ID" value="AEI92841.1"/>
    <property type="molecule type" value="Genomic_DNA"/>
</dbReference>
<dbReference type="HOGENOM" id="CLU_026774_4_0_5"/>
<dbReference type="InterPro" id="IPR004165">
    <property type="entry name" value="CoA_trans_fam_I"/>
</dbReference>
<reference evidence="1 2" key="1">
    <citation type="journal article" date="2011" name="BMC Genomics">
        <title>Comparative genome analysis and genome-guided physiological analysis of Roseobacter litoralis.</title>
        <authorList>
            <person name="Kalhoefer D."/>
            <person name="Thole S."/>
            <person name="Voget S."/>
            <person name="Lehmann R."/>
            <person name="Liesegang H."/>
            <person name="Wollher A."/>
            <person name="Daniel R."/>
            <person name="Simon M."/>
            <person name="Brinkhoff T."/>
        </authorList>
    </citation>
    <scope>NUCLEOTIDE SEQUENCE [LARGE SCALE GENOMIC DNA]</scope>
    <source>
        <strain evidence="2">ATCC 49566 / DSM 6996 / JCM 21268 / NBRC 15278 / OCh 149</strain>
    </source>
</reference>
<organism evidence="1 2">
    <name type="scientific">Roseobacter litoralis (strain ATCC 49566 / DSM 6996 / JCM 21268 / NBRC 15278 / OCh 149)</name>
    <dbReference type="NCBI Taxonomy" id="391595"/>
    <lineage>
        <taxon>Bacteria</taxon>
        <taxon>Pseudomonadati</taxon>
        <taxon>Pseudomonadota</taxon>
        <taxon>Alphaproteobacteria</taxon>
        <taxon>Rhodobacterales</taxon>
        <taxon>Roseobacteraceae</taxon>
        <taxon>Roseobacter</taxon>
    </lineage>
</organism>
<dbReference type="GO" id="GO:0018729">
    <property type="term" value="F:propionate CoA-transferase activity"/>
    <property type="evidence" value="ECO:0007669"/>
    <property type="project" value="UniProtKB-EC"/>
</dbReference>
<dbReference type="Proteomes" id="UP000001353">
    <property type="component" value="Chromosome"/>
</dbReference>
<dbReference type="AlphaFoldDB" id="F7ZLI1"/>
<dbReference type="PANTHER" id="PTHR43293:SF1">
    <property type="entry name" value="ACETATE COA-TRANSFERASE YDIF"/>
    <property type="match status" value="1"/>
</dbReference>
<dbReference type="SMR" id="F7ZLI1"/>
<evidence type="ECO:0000313" key="2">
    <source>
        <dbReference type="Proteomes" id="UP000001353"/>
    </source>
</evidence>
<dbReference type="SUPFAM" id="SSF100950">
    <property type="entry name" value="NagB/RpiA/CoA transferase-like"/>
    <property type="match status" value="2"/>
</dbReference>
<sequence length="648" mass="69733">MGSGMKASKVVSPSEAAALIKDGDCVTTSGFVGIGVPDELLAAVEDRFVQTGHPRDLSLVFAAGQGDGKERGLNRLGHEGLLKRVIGGHWGLIPKVATLATQGKIEGWNLPQGVISQLYRDIAAGKPGMLSKVGLETFVDPRNGGGAINEISTEPQVELMEIGGEEVLFYPSQKLTVALLRGTTADEVGNVTMEREALTIDNLAQAMAVHNAGGVVIVQVERVAQAGTLPARDVHIPGILVDAVVIARPENHLQTYRTAFSQAFTNRIKPPRGEMPVMPLDARKVIARRCAFELPVNGVVNLGIGMPEGVASVAAEEGLLEHLTLTAEPGVIGGQPASGLDFGAAVNTDAVIPQNNQFDFYDGGGLDLACLGLAQADAIGNVNVSRFGPRLAGAGGFINISQNARALVFAGTFSAQGLDVQIDADGVEIRQEGRARKFLDHVEQISFSGVRAARLGQPVLYVTERCVFELTAGGLKLIEIAPGIDLEHDILRLMDVPPIVDEICLMDPRIFRTQEMGLRTDLLHLDLPDRVAIESKLGQLFLNFEKMRIRTQDEIDLVRTAVARTCEAHGKRVDVIVNYDGFRIDEALESNWADMVNRLTERYYAKVSRYSGSAFMRMKLGKVFPDARTHIFETGPQAQAFLGAEEAP</sequence>
<dbReference type="SMART" id="SM00882">
    <property type="entry name" value="CoA_trans"/>
    <property type="match status" value="1"/>
</dbReference>
<dbReference type="EC" id="2.8.3.1" evidence="1"/>